<organism evidence="2 3">
    <name type="scientific">Marinimicrobium koreense</name>
    <dbReference type="NCBI Taxonomy" id="306545"/>
    <lineage>
        <taxon>Bacteria</taxon>
        <taxon>Pseudomonadati</taxon>
        <taxon>Pseudomonadota</taxon>
        <taxon>Gammaproteobacteria</taxon>
        <taxon>Cellvibrionales</taxon>
        <taxon>Cellvibrionaceae</taxon>
        <taxon>Marinimicrobium</taxon>
    </lineage>
</organism>
<evidence type="ECO:0000313" key="3">
    <source>
        <dbReference type="Proteomes" id="UP000273643"/>
    </source>
</evidence>
<proteinExistence type="predicted"/>
<keyword evidence="3" id="KW-1185">Reference proteome</keyword>
<protein>
    <recommendedName>
        <fullName evidence="4">Outer membrane beta-barrel porin/alpha-amylase</fullName>
    </recommendedName>
</protein>
<reference evidence="2 3" key="1">
    <citation type="submission" date="2018-11" db="EMBL/GenBank/DDBJ databases">
        <title>Genomic Encyclopedia of Type Strains, Phase IV (KMG-IV): sequencing the most valuable type-strain genomes for metagenomic binning, comparative biology and taxonomic classification.</title>
        <authorList>
            <person name="Goeker M."/>
        </authorList>
    </citation>
    <scope>NUCLEOTIDE SEQUENCE [LARGE SCALE GENOMIC DNA]</scope>
    <source>
        <strain evidence="2 3">DSM 16974</strain>
    </source>
</reference>
<evidence type="ECO:0000313" key="2">
    <source>
        <dbReference type="EMBL" id="ROQ21419.1"/>
    </source>
</evidence>
<dbReference type="Proteomes" id="UP000273643">
    <property type="component" value="Unassembled WGS sequence"/>
</dbReference>
<sequence length="308" mass="33461">MNRWLGIGMASISAALYGPAALSATCSCAGVPLSNSDGFVATKVGEAQLSIDYNFHDISDLVAGSERINDETDRDRTSETVLVNFGYGLTDRWTLGALTSYVRHERQVGISNEANQVSTGVGDSLLSASYTPEKITVFNRQQLTYGLAVRIPTGEEDNGSPLFLEDMQPGQGAWGGTAWVYWARAYSQQARWKTFVSLSHSETGENSREYSFEGETNLSAGVSYSSDYGLALQGALEMREADAHTRFGGELPNTGGQWVNASFSAQYTFTPVLAVRASTVVPVSRDLSGSLQFTTRRQWSLGLVYSFE</sequence>
<comment type="caution">
    <text evidence="2">The sequence shown here is derived from an EMBL/GenBank/DDBJ whole genome shotgun (WGS) entry which is preliminary data.</text>
</comment>
<name>A0A3N1P052_9GAMM</name>
<dbReference type="SUPFAM" id="SSF56935">
    <property type="entry name" value="Porins"/>
    <property type="match status" value="1"/>
</dbReference>
<dbReference type="EMBL" id="RJUK01000001">
    <property type="protein sequence ID" value="ROQ21419.1"/>
    <property type="molecule type" value="Genomic_DNA"/>
</dbReference>
<keyword evidence="1" id="KW-0732">Signal</keyword>
<dbReference type="AlphaFoldDB" id="A0A3N1P052"/>
<gene>
    <name evidence="2" type="ORF">EDC38_2043</name>
</gene>
<accession>A0A3N1P052</accession>
<evidence type="ECO:0008006" key="4">
    <source>
        <dbReference type="Google" id="ProtNLM"/>
    </source>
</evidence>
<evidence type="ECO:0000256" key="1">
    <source>
        <dbReference type="SAM" id="SignalP"/>
    </source>
</evidence>
<dbReference type="PROSITE" id="PS51257">
    <property type="entry name" value="PROKAR_LIPOPROTEIN"/>
    <property type="match status" value="1"/>
</dbReference>
<feature type="chain" id="PRO_5018179730" description="Outer membrane beta-barrel porin/alpha-amylase" evidence="1">
    <location>
        <begin position="21"/>
        <end position="308"/>
    </location>
</feature>
<feature type="signal peptide" evidence="1">
    <location>
        <begin position="1"/>
        <end position="20"/>
    </location>
</feature>